<sequence length="253" mass="29902">MNDLTDWSINFDDFDDQGLGQLLNEQWADANSRFTQFISNHYPLWMNSKDRPVMSPDVFSQYIDEHLLNNDKVVLILLDCLRSDQLKAMSKQLSNLFHLETEYYLSILPTATPYSRNSIFSGLFPSELQNVYPDLWNKMWQDEKSMNRYESFFLEDYLKRKGLESKSIQYHKVLSHNEGNKFLNKIKDYKDVDILVIVVNFIDILGHTRSDSKILQEMLPDESAYRKAICSWLNDAWLMEGLEEISSWNHKIF</sequence>
<dbReference type="Pfam" id="PF08665">
    <property type="entry name" value="PglZ"/>
    <property type="match status" value="1"/>
</dbReference>
<reference evidence="1" key="1">
    <citation type="submission" date="2018-05" db="EMBL/GenBank/DDBJ databases">
        <authorList>
            <person name="Lanie J.A."/>
            <person name="Ng W.-L."/>
            <person name="Kazmierczak K.M."/>
            <person name="Andrzejewski T.M."/>
            <person name="Davidsen T.M."/>
            <person name="Wayne K.J."/>
            <person name="Tettelin H."/>
            <person name="Glass J.I."/>
            <person name="Rusch D."/>
            <person name="Podicherti R."/>
            <person name="Tsui H.-C.T."/>
            <person name="Winkler M.E."/>
        </authorList>
    </citation>
    <scope>NUCLEOTIDE SEQUENCE</scope>
</reference>
<dbReference type="EMBL" id="UINC01186061">
    <property type="protein sequence ID" value="SVD98096.1"/>
    <property type="molecule type" value="Genomic_DNA"/>
</dbReference>
<organism evidence="1">
    <name type="scientific">marine metagenome</name>
    <dbReference type="NCBI Taxonomy" id="408172"/>
    <lineage>
        <taxon>unclassified sequences</taxon>
        <taxon>metagenomes</taxon>
        <taxon>ecological metagenomes</taxon>
    </lineage>
</organism>
<evidence type="ECO:0000313" key="1">
    <source>
        <dbReference type="EMBL" id="SVD98096.1"/>
    </source>
</evidence>
<dbReference type="InterPro" id="IPR017850">
    <property type="entry name" value="Alkaline_phosphatase_core_sf"/>
</dbReference>
<proteinExistence type="predicted"/>
<dbReference type="SUPFAM" id="SSF53649">
    <property type="entry name" value="Alkaline phosphatase-like"/>
    <property type="match status" value="1"/>
</dbReference>
<protein>
    <submittedName>
        <fullName evidence="1">Uncharacterized protein</fullName>
    </submittedName>
</protein>
<name>A0A382ZR55_9ZZZZ</name>
<gene>
    <name evidence="1" type="ORF">METZ01_LOCUS450950</name>
</gene>
<accession>A0A382ZR55</accession>
<dbReference type="Gene3D" id="3.40.720.10">
    <property type="entry name" value="Alkaline Phosphatase, subunit A"/>
    <property type="match status" value="1"/>
</dbReference>
<dbReference type="AlphaFoldDB" id="A0A382ZR55"/>
<feature type="non-terminal residue" evidence="1">
    <location>
        <position position="253"/>
    </location>
</feature>